<dbReference type="SUPFAM" id="SSF53098">
    <property type="entry name" value="Ribonuclease H-like"/>
    <property type="match status" value="1"/>
</dbReference>
<dbReference type="InterPro" id="IPR012337">
    <property type="entry name" value="RNaseH-like_sf"/>
</dbReference>
<organism evidence="2 3">
    <name type="scientific">Mycena pura</name>
    <dbReference type="NCBI Taxonomy" id="153505"/>
    <lineage>
        <taxon>Eukaryota</taxon>
        <taxon>Fungi</taxon>
        <taxon>Dikarya</taxon>
        <taxon>Basidiomycota</taxon>
        <taxon>Agaricomycotina</taxon>
        <taxon>Agaricomycetes</taxon>
        <taxon>Agaricomycetidae</taxon>
        <taxon>Agaricales</taxon>
        <taxon>Marasmiineae</taxon>
        <taxon>Mycenaceae</taxon>
        <taxon>Mycena</taxon>
    </lineage>
</organism>
<sequence>MSTTFLDSEHSRVHLELVGRLKELKRSATFIIDGWDDDLHRSLYGSAAGRVGEPSIVLGLQDLTGERGNALKIQQAADTAMEEMLIEQAEAFLGLVTDNPNVMKAFRREFVTKYKWIIPLACWAHQNNTLVGEICRFPAAKSALQRANRVVTFFNSSHYWGGQLKLIAIAEKVTRGLKKNCESRWYAVILLASSVSSHQTPLGALIARPDARKMTNGLSPVNADVIRIVKDIEDNFWPWLSRTIRVARPFVDAIAETEGRGVNLADCMRSLLGAARRLSVLERDDDDDDEFEEFKKHAHAVVDKRFRQMATPVHRLAFFLHPLCRKVAVLDVDGYTLRDLKRTALEIAIEKWGWSEDEARKLSIDLGEYHGCRKPFAGAQRDSRAWWTDLPISTTEHPLKPFAKALLGLVPHSAEIERLFSSCNGIQSPKRNSLAVETFSKLAKIRSVLVEEARCRALPKSATQSSDVNTPPVSAEDDTSLQRPESLDKWEGPLEQDSESGEPRGGASGVDGAFIALEKELEEFDEANEAEGGAELDELDEELAAPTLAAVGKHRKSKAARQLSLMGGDLYNFALVKKALDNVVPQEVVQTVDVVRGKQSGTIDIDSLL</sequence>
<dbReference type="Proteomes" id="UP001219525">
    <property type="component" value="Unassembled WGS sequence"/>
</dbReference>
<comment type="caution">
    <text evidence="2">The sequence shown here is derived from an EMBL/GenBank/DDBJ whole genome shotgun (WGS) entry which is preliminary data.</text>
</comment>
<accession>A0AAD6YC17</accession>
<evidence type="ECO:0000313" key="2">
    <source>
        <dbReference type="EMBL" id="KAJ7208281.1"/>
    </source>
</evidence>
<dbReference type="EMBL" id="JARJCW010000034">
    <property type="protein sequence ID" value="KAJ7208281.1"/>
    <property type="molecule type" value="Genomic_DNA"/>
</dbReference>
<proteinExistence type="predicted"/>
<evidence type="ECO:0000313" key="3">
    <source>
        <dbReference type="Proteomes" id="UP001219525"/>
    </source>
</evidence>
<protein>
    <submittedName>
        <fullName evidence="2">Ribonuclease H-like domain-containing protein</fullName>
    </submittedName>
</protein>
<name>A0AAD6YC17_9AGAR</name>
<evidence type="ECO:0000256" key="1">
    <source>
        <dbReference type="SAM" id="MobiDB-lite"/>
    </source>
</evidence>
<feature type="region of interest" description="Disordered" evidence="1">
    <location>
        <begin position="459"/>
        <end position="509"/>
    </location>
</feature>
<keyword evidence="3" id="KW-1185">Reference proteome</keyword>
<reference evidence="2" key="1">
    <citation type="submission" date="2023-03" db="EMBL/GenBank/DDBJ databases">
        <title>Massive genome expansion in bonnet fungi (Mycena s.s.) driven by repeated elements and novel gene families across ecological guilds.</title>
        <authorList>
            <consortium name="Lawrence Berkeley National Laboratory"/>
            <person name="Harder C.B."/>
            <person name="Miyauchi S."/>
            <person name="Viragh M."/>
            <person name="Kuo A."/>
            <person name="Thoen E."/>
            <person name="Andreopoulos B."/>
            <person name="Lu D."/>
            <person name="Skrede I."/>
            <person name="Drula E."/>
            <person name="Henrissat B."/>
            <person name="Morin E."/>
            <person name="Kohler A."/>
            <person name="Barry K."/>
            <person name="LaButti K."/>
            <person name="Morin E."/>
            <person name="Salamov A."/>
            <person name="Lipzen A."/>
            <person name="Mereny Z."/>
            <person name="Hegedus B."/>
            <person name="Baldrian P."/>
            <person name="Stursova M."/>
            <person name="Weitz H."/>
            <person name="Taylor A."/>
            <person name="Grigoriev I.V."/>
            <person name="Nagy L.G."/>
            <person name="Martin F."/>
            <person name="Kauserud H."/>
        </authorList>
    </citation>
    <scope>NUCLEOTIDE SEQUENCE</scope>
    <source>
        <strain evidence="2">9144</strain>
    </source>
</reference>
<feature type="compositionally biased region" description="Polar residues" evidence="1">
    <location>
        <begin position="461"/>
        <end position="472"/>
    </location>
</feature>
<dbReference type="AlphaFoldDB" id="A0AAD6YC17"/>
<gene>
    <name evidence="2" type="ORF">GGX14DRAFT_365490</name>
</gene>